<dbReference type="SMART" id="SM01008">
    <property type="entry name" value="Ald_Xan_dh_C"/>
    <property type="match status" value="1"/>
</dbReference>
<evidence type="ECO:0000313" key="5">
    <source>
        <dbReference type="Proteomes" id="UP000199286"/>
    </source>
</evidence>
<dbReference type="Pfam" id="PF01315">
    <property type="entry name" value="Ald_Xan_dh_C"/>
    <property type="match status" value="1"/>
</dbReference>
<evidence type="ECO:0000256" key="2">
    <source>
        <dbReference type="ARBA" id="ARBA00023002"/>
    </source>
</evidence>
<evidence type="ECO:0000259" key="3">
    <source>
        <dbReference type="SMART" id="SM01008"/>
    </source>
</evidence>
<dbReference type="OrthoDB" id="9758509at2"/>
<keyword evidence="5" id="KW-1185">Reference proteome</keyword>
<dbReference type="InterPro" id="IPR037165">
    <property type="entry name" value="AldOxase/xan_DH_Mopterin-bd_sf"/>
</dbReference>
<proteinExistence type="predicted"/>
<keyword evidence="1" id="KW-0500">Molybdenum</keyword>
<dbReference type="InterPro" id="IPR036856">
    <property type="entry name" value="Ald_Oxase/Xan_DH_a/b_sf"/>
</dbReference>
<sequence length="765" mass="82637">MEKFGKSQSVARVEDLRFLTGAGRYVDDIAPADALRAYVLRSPVAHAEITTLDTADAEEAPGVHLVLTGQKMLDAGLDTAMNAVLTQNRDGSAAASPKRPTLAEGRVRFVGEPVAMVVADTLEQARDAAELIVFDYDDLPVCVELAPSNDAIHPEAPNNRAFDFGIGDESATAEAIGNTARVVRLEVTDHRIISNPMEPRAAYAEWRDDRLHFTFGGQGVWGMKEQLSRMLHLDSAQVHVTTPDVGGGFGTKTMPYPEYFAVAHAAMVLGRPVRWFSDRSEAMLSDNAGRDLVTMAEMAFDENNRITAYRLHNLSNLGAYNSQFGQLMQGQLFSRVLTGVYDIPAAYLRTEAFYTNTTQVDAYRGAGRPEANYVLERVMDRAARELGVDPFELRRINFIRPDQFPYPTQTGETYDVGDFRKVLDHAAQDADIAGFPARRAASEKAGKLRGLGLGCYIESILGAPSEDVKVEFTGDGGALIYVGTQSNGQGHETVFAKFLSDQTGIPFEKIKVVQGDSDLIAGGGGTGGSRSVTVQTNVTLVAVADMVKGFTEFLAPEMGVAPDAVRFDDERFRADGSNLSPTMVEAAQMAREAGRDDLLTWKAHAQLPARSFPNGAHVAELEIDPETGHVEVARYTVVDDFGNLINPRLAEGQVHGGVVQGIGQALTEVAVHDAEGQLLTASFMDYAVPRAADVPMIAFDVEPVPSTANPMGMKGCGEAGTVGALAAMANAMQDALWSRGVRQVDMPFTPQRVWEMTRDAPLAAE</sequence>
<feature type="domain" description="Aldehyde oxidase/xanthine dehydrogenase a/b hammerhead" evidence="3">
    <location>
        <begin position="20"/>
        <end position="140"/>
    </location>
</feature>
<dbReference type="PANTHER" id="PTHR11908:SF132">
    <property type="entry name" value="ALDEHYDE OXIDASE 1-RELATED"/>
    <property type="match status" value="1"/>
</dbReference>
<dbReference type="InterPro" id="IPR008274">
    <property type="entry name" value="AldOxase/xan_DH_MoCoBD1"/>
</dbReference>
<dbReference type="EMBL" id="FNPF01000008">
    <property type="protein sequence ID" value="SDY44679.1"/>
    <property type="molecule type" value="Genomic_DNA"/>
</dbReference>
<dbReference type="SUPFAM" id="SSF54665">
    <property type="entry name" value="CO dehydrogenase molybdoprotein N-domain-like"/>
    <property type="match status" value="1"/>
</dbReference>
<keyword evidence="2" id="KW-0560">Oxidoreductase</keyword>
<dbReference type="Pfam" id="PF02738">
    <property type="entry name" value="MoCoBD_1"/>
    <property type="match status" value="1"/>
</dbReference>
<protein>
    <submittedName>
        <fullName evidence="4">Carbon-monoxide dehydrogenase large subunit</fullName>
    </submittedName>
</protein>
<dbReference type="GO" id="GO:0005506">
    <property type="term" value="F:iron ion binding"/>
    <property type="evidence" value="ECO:0007669"/>
    <property type="project" value="InterPro"/>
</dbReference>
<dbReference type="RefSeq" id="WP_089883366.1">
    <property type="nucleotide sequence ID" value="NZ_FNPF01000008.1"/>
</dbReference>
<dbReference type="SUPFAM" id="SSF56003">
    <property type="entry name" value="Molybdenum cofactor-binding domain"/>
    <property type="match status" value="1"/>
</dbReference>
<organism evidence="4 5">
    <name type="scientific">Citreimonas salinaria</name>
    <dbReference type="NCBI Taxonomy" id="321339"/>
    <lineage>
        <taxon>Bacteria</taxon>
        <taxon>Pseudomonadati</taxon>
        <taxon>Pseudomonadota</taxon>
        <taxon>Alphaproteobacteria</taxon>
        <taxon>Rhodobacterales</taxon>
        <taxon>Roseobacteraceae</taxon>
        <taxon>Citreimonas</taxon>
    </lineage>
</organism>
<dbReference type="InterPro" id="IPR000674">
    <property type="entry name" value="Ald_Oxase/Xan_DH_a/b"/>
</dbReference>
<evidence type="ECO:0000256" key="1">
    <source>
        <dbReference type="ARBA" id="ARBA00022505"/>
    </source>
</evidence>
<dbReference type="Proteomes" id="UP000199286">
    <property type="component" value="Unassembled WGS sequence"/>
</dbReference>
<dbReference type="PANTHER" id="PTHR11908">
    <property type="entry name" value="XANTHINE DEHYDROGENASE"/>
    <property type="match status" value="1"/>
</dbReference>
<dbReference type="STRING" id="321339.SAMN05444340_10848"/>
<reference evidence="4 5" key="1">
    <citation type="submission" date="2016-10" db="EMBL/GenBank/DDBJ databases">
        <authorList>
            <person name="de Groot N.N."/>
        </authorList>
    </citation>
    <scope>NUCLEOTIDE SEQUENCE [LARGE SCALE GENOMIC DNA]</scope>
    <source>
        <strain evidence="4 5">DSM 26880</strain>
    </source>
</reference>
<dbReference type="Pfam" id="PF20256">
    <property type="entry name" value="MoCoBD_2"/>
    <property type="match status" value="1"/>
</dbReference>
<dbReference type="InterPro" id="IPR016208">
    <property type="entry name" value="Ald_Oxase/xanthine_DH-like"/>
</dbReference>
<dbReference type="GO" id="GO:0016491">
    <property type="term" value="F:oxidoreductase activity"/>
    <property type="evidence" value="ECO:0007669"/>
    <property type="project" value="UniProtKB-KW"/>
</dbReference>
<evidence type="ECO:0000313" key="4">
    <source>
        <dbReference type="EMBL" id="SDY44679.1"/>
    </source>
</evidence>
<dbReference type="AlphaFoldDB" id="A0A1H3JYH8"/>
<gene>
    <name evidence="4" type="ORF">SAMN05444340_10848</name>
</gene>
<name>A0A1H3JYH8_9RHOB</name>
<dbReference type="InterPro" id="IPR046867">
    <property type="entry name" value="AldOxase/xan_DH_MoCoBD2"/>
</dbReference>
<dbReference type="Gene3D" id="3.30.365.10">
    <property type="entry name" value="Aldehyde oxidase/xanthine dehydrogenase, molybdopterin binding domain"/>
    <property type="match status" value="4"/>
</dbReference>
<accession>A0A1H3JYH8</accession>
<dbReference type="Gene3D" id="3.90.1170.50">
    <property type="entry name" value="Aldehyde oxidase/xanthine dehydrogenase, a/b hammerhead"/>
    <property type="match status" value="1"/>
</dbReference>